<keyword evidence="2" id="KW-1185">Reference proteome</keyword>
<dbReference type="EMBL" id="QPMH01000026">
    <property type="protein sequence ID" value="RDD60470.1"/>
    <property type="molecule type" value="Genomic_DNA"/>
</dbReference>
<comment type="caution">
    <text evidence="1">The sequence shown here is derived from an EMBL/GenBank/DDBJ whole genome shotgun (WGS) entry which is preliminary data.</text>
</comment>
<gene>
    <name evidence="1" type="ORF">DRB17_17880</name>
</gene>
<dbReference type="NCBIfam" id="NF046037">
    <property type="entry name" value="carphisopro"/>
    <property type="match status" value="1"/>
</dbReference>
<reference evidence="1 2" key="1">
    <citation type="submission" date="2018-07" db="EMBL/GenBank/DDBJ databases">
        <title>Venubactetium sediminum gen. nov., sp. nov., isolated from a marine solar saltern.</title>
        <authorList>
            <person name="Wang S."/>
        </authorList>
    </citation>
    <scope>NUCLEOTIDE SEQUENCE [LARGE SCALE GENOMIC DNA]</scope>
    <source>
        <strain evidence="1 2">WD2A32</strain>
    </source>
</reference>
<accession>A0A369T567</accession>
<evidence type="ECO:0000313" key="1">
    <source>
        <dbReference type="EMBL" id="RDD60470.1"/>
    </source>
</evidence>
<evidence type="ECO:0000313" key="2">
    <source>
        <dbReference type="Proteomes" id="UP000253941"/>
    </source>
</evidence>
<dbReference type="InterPro" id="IPR059216">
    <property type="entry name" value="LeuA_carph_isopro_dom"/>
</dbReference>
<protein>
    <recommendedName>
        <fullName evidence="3">XRE family transcriptional regulator</fullName>
    </recommendedName>
</protein>
<dbReference type="AlphaFoldDB" id="A0A369T567"/>
<dbReference type="Proteomes" id="UP000253941">
    <property type="component" value="Unassembled WGS sequence"/>
</dbReference>
<proteinExistence type="predicted"/>
<organism evidence="1 2">
    <name type="scientific">Ferruginivarius sediminum</name>
    <dbReference type="NCBI Taxonomy" id="2661937"/>
    <lineage>
        <taxon>Bacteria</taxon>
        <taxon>Pseudomonadati</taxon>
        <taxon>Pseudomonadota</taxon>
        <taxon>Alphaproteobacteria</taxon>
        <taxon>Rhodospirillales</taxon>
        <taxon>Rhodospirillaceae</taxon>
        <taxon>Ferruginivarius</taxon>
    </lineage>
</organism>
<sequence length="87" mass="9641">MTMTAAHADLIDRLGGGTRVAEALTKATGERCDREAVYKWKRNGVPWKWRVHVCHLAEAMGETVPDDFVDTRIRAQQLFAAAGEKAS</sequence>
<name>A0A369T567_9PROT</name>
<evidence type="ECO:0008006" key="3">
    <source>
        <dbReference type="Google" id="ProtNLM"/>
    </source>
</evidence>